<keyword evidence="1" id="KW-0472">Membrane</keyword>
<dbReference type="EMBL" id="CM004466">
    <property type="protein sequence ID" value="OCU02164.1"/>
    <property type="molecule type" value="Genomic_DNA"/>
</dbReference>
<keyword evidence="1" id="KW-1133">Transmembrane helix</keyword>
<dbReference type="AlphaFoldDB" id="A0A974E227"/>
<dbReference type="Proteomes" id="UP000694892">
    <property type="component" value="Chromosome 1L"/>
</dbReference>
<keyword evidence="1" id="KW-0812">Transmembrane</keyword>
<organism evidence="2 3">
    <name type="scientific">Xenopus laevis</name>
    <name type="common">African clawed frog</name>
    <dbReference type="NCBI Taxonomy" id="8355"/>
    <lineage>
        <taxon>Eukaryota</taxon>
        <taxon>Metazoa</taxon>
        <taxon>Chordata</taxon>
        <taxon>Craniata</taxon>
        <taxon>Vertebrata</taxon>
        <taxon>Euteleostomi</taxon>
        <taxon>Amphibia</taxon>
        <taxon>Batrachia</taxon>
        <taxon>Anura</taxon>
        <taxon>Pipoidea</taxon>
        <taxon>Pipidae</taxon>
        <taxon>Xenopodinae</taxon>
        <taxon>Xenopus</taxon>
        <taxon>Xenopus</taxon>
    </lineage>
</organism>
<protein>
    <submittedName>
        <fullName evidence="2">Uncharacterized protein</fullName>
    </submittedName>
</protein>
<feature type="transmembrane region" description="Helical" evidence="1">
    <location>
        <begin position="35"/>
        <end position="60"/>
    </location>
</feature>
<proteinExistence type="predicted"/>
<sequence>MSNMCVSHLPYNKFSSICTYQAAIEYVNSHCCICVLFYVLLMFVFSIHSFHVCHFFVFFLKKSSTLPRHSFYSNVPHVTSSVKSNYTLIRGSLTSTDKWISCISPLNASYGNNGMALYMCRYCLLLSCTTGGL</sequence>
<reference evidence="3" key="1">
    <citation type="journal article" date="2016" name="Nature">
        <title>Genome evolution in the allotetraploid frog Xenopus laevis.</title>
        <authorList>
            <person name="Session A.M."/>
            <person name="Uno Y."/>
            <person name="Kwon T."/>
            <person name="Chapman J.A."/>
            <person name="Toyoda A."/>
            <person name="Takahashi S."/>
            <person name="Fukui A."/>
            <person name="Hikosaka A."/>
            <person name="Suzuki A."/>
            <person name="Kondo M."/>
            <person name="van Heeringen S.J."/>
            <person name="Quigley I."/>
            <person name="Heinz S."/>
            <person name="Ogino H."/>
            <person name="Ochi H."/>
            <person name="Hellsten U."/>
            <person name="Lyons J.B."/>
            <person name="Simakov O."/>
            <person name="Putnam N."/>
            <person name="Stites J."/>
            <person name="Kuroki Y."/>
            <person name="Tanaka T."/>
            <person name="Michiue T."/>
            <person name="Watanabe M."/>
            <person name="Bogdanovic O."/>
            <person name="Lister R."/>
            <person name="Georgiou G."/>
            <person name="Paranjpe S.S."/>
            <person name="van Kruijsbergen I."/>
            <person name="Shu S."/>
            <person name="Carlson J."/>
            <person name="Kinoshita T."/>
            <person name="Ohta Y."/>
            <person name="Mawaribuchi S."/>
            <person name="Jenkins J."/>
            <person name="Grimwood J."/>
            <person name="Schmutz J."/>
            <person name="Mitros T."/>
            <person name="Mozaffari S.V."/>
            <person name="Suzuki Y."/>
            <person name="Haramoto Y."/>
            <person name="Yamamoto T.S."/>
            <person name="Takagi C."/>
            <person name="Heald R."/>
            <person name="Miller K."/>
            <person name="Haudenschild C."/>
            <person name="Kitzman J."/>
            <person name="Nakayama T."/>
            <person name="Izutsu Y."/>
            <person name="Robert J."/>
            <person name="Fortriede J."/>
            <person name="Burns K."/>
            <person name="Lotay V."/>
            <person name="Karimi K."/>
            <person name="Yasuoka Y."/>
            <person name="Dichmann D.S."/>
            <person name="Flajnik M.F."/>
            <person name="Houston D.W."/>
            <person name="Shendure J."/>
            <person name="DuPasquier L."/>
            <person name="Vize P.D."/>
            <person name="Zorn A.M."/>
            <person name="Ito M."/>
            <person name="Marcotte E.M."/>
            <person name="Wallingford J.B."/>
            <person name="Ito Y."/>
            <person name="Asashima M."/>
            <person name="Ueno N."/>
            <person name="Matsuda Y."/>
            <person name="Veenstra G.J."/>
            <person name="Fujiyama A."/>
            <person name="Harland R.M."/>
            <person name="Taira M."/>
            <person name="Rokhsar D.S."/>
        </authorList>
    </citation>
    <scope>NUCLEOTIDE SEQUENCE [LARGE SCALE GENOMIC DNA]</scope>
    <source>
        <strain evidence="3">J</strain>
    </source>
</reference>
<evidence type="ECO:0000313" key="3">
    <source>
        <dbReference type="Proteomes" id="UP000694892"/>
    </source>
</evidence>
<evidence type="ECO:0000313" key="2">
    <source>
        <dbReference type="EMBL" id="OCU02164.1"/>
    </source>
</evidence>
<accession>A0A974E227</accession>
<name>A0A974E227_XENLA</name>
<evidence type="ECO:0000256" key="1">
    <source>
        <dbReference type="SAM" id="Phobius"/>
    </source>
</evidence>
<gene>
    <name evidence="2" type="ORF">XELAEV_18007925mg</name>
</gene>